<dbReference type="CDD" id="cd00483">
    <property type="entry name" value="HPPK"/>
    <property type="match status" value="1"/>
</dbReference>
<dbReference type="Gene3D" id="3.30.70.560">
    <property type="entry name" value="7,8-Dihydro-6-hydroxymethylpterin-pyrophosphokinase HPPK"/>
    <property type="match status" value="1"/>
</dbReference>
<evidence type="ECO:0000256" key="8">
    <source>
        <dbReference type="ARBA" id="ARBA00022840"/>
    </source>
</evidence>
<evidence type="ECO:0000256" key="2">
    <source>
        <dbReference type="ARBA" id="ARBA00005810"/>
    </source>
</evidence>
<comment type="pathway">
    <text evidence="1">Cofactor biosynthesis; tetrahydrofolate biosynthesis; 2-amino-4-hydroxy-6-hydroxymethyl-7,8-dihydropteridine diphosphate from 7,8-dihydroneopterin triphosphate: step 4/4.</text>
</comment>
<evidence type="ECO:0000256" key="4">
    <source>
        <dbReference type="ARBA" id="ARBA00016218"/>
    </source>
</evidence>
<evidence type="ECO:0000256" key="11">
    <source>
        <dbReference type="ARBA" id="ARBA00029766"/>
    </source>
</evidence>
<dbReference type="InterPro" id="IPR035907">
    <property type="entry name" value="Hppk_sf"/>
</dbReference>
<sequence>MEIYLSLGSNLGDRRHNLEEALYRLDLALGRHYDAVSDFIYTEPWGFESSDWFLNAAVRYCLDVPRGTDVKYFAHNVLRKCKLIEVQMGRTGGPEYDSGGNRVYHSRIIDIDILLLDDVHINDDDLKIPHPLMFERDFVMIPLRQILNV</sequence>
<evidence type="ECO:0000256" key="6">
    <source>
        <dbReference type="ARBA" id="ARBA00022741"/>
    </source>
</evidence>
<dbReference type="NCBIfam" id="TIGR01498">
    <property type="entry name" value="folK"/>
    <property type="match status" value="1"/>
</dbReference>
<organism evidence="14 15">
    <name type="scientific">Candidatus Cryptobacteroides faecigallinarum</name>
    <dbReference type="NCBI Taxonomy" id="2840763"/>
    <lineage>
        <taxon>Bacteria</taxon>
        <taxon>Pseudomonadati</taxon>
        <taxon>Bacteroidota</taxon>
        <taxon>Bacteroidia</taxon>
        <taxon>Bacteroidales</taxon>
        <taxon>Candidatus Cryptobacteroides</taxon>
    </lineage>
</organism>
<reference evidence="14" key="2">
    <citation type="journal article" date="2021" name="PeerJ">
        <title>Extensive microbial diversity within the chicken gut microbiome revealed by metagenomics and culture.</title>
        <authorList>
            <person name="Gilroy R."/>
            <person name="Ravi A."/>
            <person name="Getino M."/>
            <person name="Pursley I."/>
            <person name="Horton D.L."/>
            <person name="Alikhan N.F."/>
            <person name="Baker D."/>
            <person name="Gharbi K."/>
            <person name="Hall N."/>
            <person name="Watson M."/>
            <person name="Adriaenssens E.M."/>
            <person name="Foster-Nyarko E."/>
            <person name="Jarju S."/>
            <person name="Secka A."/>
            <person name="Antonio M."/>
            <person name="Oren A."/>
            <person name="Chaudhuri R.R."/>
            <person name="La Ragione R."/>
            <person name="Hildebrand F."/>
            <person name="Pallen M.J."/>
        </authorList>
    </citation>
    <scope>NUCLEOTIDE SEQUENCE</scope>
    <source>
        <strain evidence="14">B1-13419</strain>
    </source>
</reference>
<evidence type="ECO:0000256" key="9">
    <source>
        <dbReference type="ARBA" id="ARBA00022909"/>
    </source>
</evidence>
<dbReference type="EMBL" id="JADIMD010000067">
    <property type="protein sequence ID" value="MBO8474551.1"/>
    <property type="molecule type" value="Genomic_DNA"/>
</dbReference>
<evidence type="ECO:0000256" key="12">
    <source>
        <dbReference type="ARBA" id="ARBA00033413"/>
    </source>
</evidence>
<evidence type="ECO:0000256" key="1">
    <source>
        <dbReference type="ARBA" id="ARBA00005051"/>
    </source>
</evidence>
<evidence type="ECO:0000259" key="13">
    <source>
        <dbReference type="Pfam" id="PF01288"/>
    </source>
</evidence>
<evidence type="ECO:0000256" key="3">
    <source>
        <dbReference type="ARBA" id="ARBA00013253"/>
    </source>
</evidence>
<dbReference type="EC" id="2.7.6.3" evidence="3"/>
<feature type="domain" description="7,8-dihydro-6-hydroxymethylpterin-pyrophosphokinase" evidence="13">
    <location>
        <begin position="4"/>
        <end position="146"/>
    </location>
</feature>
<dbReference type="Pfam" id="PF01288">
    <property type="entry name" value="HPPK"/>
    <property type="match status" value="1"/>
</dbReference>
<evidence type="ECO:0000313" key="14">
    <source>
        <dbReference type="EMBL" id="MBO8474551.1"/>
    </source>
</evidence>
<dbReference type="PANTHER" id="PTHR43071:SF1">
    <property type="entry name" value="2-AMINO-4-HYDROXY-6-HYDROXYMETHYLDIHYDROPTERIDINE PYROPHOSPHOKINASE"/>
    <property type="match status" value="1"/>
</dbReference>
<evidence type="ECO:0000256" key="10">
    <source>
        <dbReference type="ARBA" id="ARBA00029409"/>
    </source>
</evidence>
<comment type="function">
    <text evidence="10">Catalyzes the transfer of pyrophosphate from adenosine triphosphate (ATP) to 6-hydroxymethyl-7,8-dihydropterin, an enzymatic step in folate biosynthesis pathway.</text>
</comment>
<comment type="caution">
    <text evidence="14">The sequence shown here is derived from an EMBL/GenBank/DDBJ whole genome shotgun (WGS) entry which is preliminary data.</text>
</comment>
<reference evidence="14" key="1">
    <citation type="submission" date="2020-10" db="EMBL/GenBank/DDBJ databases">
        <authorList>
            <person name="Gilroy R."/>
        </authorList>
    </citation>
    <scope>NUCLEOTIDE SEQUENCE</scope>
    <source>
        <strain evidence="14">B1-13419</strain>
    </source>
</reference>
<gene>
    <name evidence="14" type="primary">folK</name>
    <name evidence="14" type="ORF">IAB91_04580</name>
</gene>
<evidence type="ECO:0000256" key="7">
    <source>
        <dbReference type="ARBA" id="ARBA00022777"/>
    </source>
</evidence>
<keyword evidence="8" id="KW-0067">ATP-binding</keyword>
<dbReference type="PANTHER" id="PTHR43071">
    <property type="entry name" value="2-AMINO-4-HYDROXY-6-HYDROXYMETHYLDIHYDROPTERIDINE PYROPHOSPHOKINASE"/>
    <property type="match status" value="1"/>
</dbReference>
<keyword evidence="9" id="KW-0289">Folate biosynthesis</keyword>
<dbReference type="GO" id="GO:0005524">
    <property type="term" value="F:ATP binding"/>
    <property type="evidence" value="ECO:0007669"/>
    <property type="project" value="UniProtKB-KW"/>
</dbReference>
<protein>
    <recommendedName>
        <fullName evidence="4">2-amino-4-hydroxy-6-hydroxymethyldihydropteridine pyrophosphokinase</fullName>
        <ecNumber evidence="3">2.7.6.3</ecNumber>
    </recommendedName>
    <alternativeName>
        <fullName evidence="11">6-hydroxymethyl-7,8-dihydropterin pyrophosphokinase</fullName>
    </alternativeName>
    <alternativeName>
        <fullName evidence="12">7,8-dihydro-6-hydroxymethylpterin-pyrophosphokinase</fullName>
    </alternativeName>
</protein>
<dbReference type="InterPro" id="IPR000550">
    <property type="entry name" value="Hppk"/>
</dbReference>
<evidence type="ECO:0000313" key="15">
    <source>
        <dbReference type="Proteomes" id="UP000823757"/>
    </source>
</evidence>
<dbReference type="SUPFAM" id="SSF55083">
    <property type="entry name" value="6-hydroxymethyl-7,8-dihydropterin pyrophosphokinase, HPPK"/>
    <property type="match status" value="1"/>
</dbReference>
<keyword evidence="5 14" id="KW-0808">Transferase</keyword>
<dbReference type="AlphaFoldDB" id="A0A9D9IMK5"/>
<comment type="similarity">
    <text evidence="2">Belongs to the HPPK family.</text>
</comment>
<dbReference type="Proteomes" id="UP000823757">
    <property type="component" value="Unassembled WGS sequence"/>
</dbReference>
<dbReference type="GO" id="GO:0016301">
    <property type="term" value="F:kinase activity"/>
    <property type="evidence" value="ECO:0007669"/>
    <property type="project" value="UniProtKB-KW"/>
</dbReference>
<dbReference type="GO" id="GO:0046656">
    <property type="term" value="P:folic acid biosynthetic process"/>
    <property type="evidence" value="ECO:0007669"/>
    <property type="project" value="UniProtKB-KW"/>
</dbReference>
<accession>A0A9D9IMK5</accession>
<proteinExistence type="inferred from homology"/>
<evidence type="ECO:0000256" key="5">
    <source>
        <dbReference type="ARBA" id="ARBA00022679"/>
    </source>
</evidence>
<dbReference type="GO" id="GO:0003848">
    <property type="term" value="F:2-amino-4-hydroxy-6-hydroxymethyldihydropteridine diphosphokinase activity"/>
    <property type="evidence" value="ECO:0007669"/>
    <property type="project" value="UniProtKB-EC"/>
</dbReference>
<name>A0A9D9IMK5_9BACT</name>
<keyword evidence="6" id="KW-0547">Nucleotide-binding</keyword>
<keyword evidence="7" id="KW-0418">Kinase</keyword>